<feature type="region of interest" description="Disordered" evidence="1">
    <location>
        <begin position="100"/>
        <end position="125"/>
    </location>
</feature>
<sequence length="446" mass="49031">MKSKHAFNIALFLIPIVTITAMNLFASKDQTVSLLEKRDIQPMPKLTLDSIVDGTYTKQFDNYYSDHFVMRESMVETGSNIKSLKGWNSSDGVALVEAGGNNMSENLGAPTTEGQPEATGAATDNSDAVPVSADVAVASKDDGSEGVVQTEKSTYLVIKDKAMLLYHSSAPASADYAATLNRLRAALKPNVNLYSLLVPSQVEFVEEAKYKKLNDSQKDAFANVYAQTDKGVIPVPAYAHIEPHKGEYVYYRSDHHWTTLGAYYAYEGVAEAMGVKALPLSSFKKQEIKNFLGSAYSATLNTAMKKNPDTITTYMPTTKFKFDVYKTSKPKSHPLVETTMPTDGRGGYAVFLGGDFSLGRITTDVHNGKRLLLVKDSYANAMVPFLVPHFEEIDIVDPRYYKGNLLTLVKDRKITDVMLENSPIVTTYNSLAKMIDALVVTTPAKK</sequence>
<protein>
    <submittedName>
        <fullName evidence="2">DHHW family protein</fullName>
    </submittedName>
</protein>
<dbReference type="Pfam" id="PF14286">
    <property type="entry name" value="DHHW"/>
    <property type="match status" value="1"/>
</dbReference>
<dbReference type="Proteomes" id="UP001596108">
    <property type="component" value="Unassembled WGS sequence"/>
</dbReference>
<keyword evidence="3" id="KW-1185">Reference proteome</keyword>
<name>A0ABW0QZI4_9BACL</name>
<comment type="caution">
    <text evidence="2">The sequence shown here is derived from an EMBL/GenBank/DDBJ whole genome shotgun (WGS) entry which is preliminary data.</text>
</comment>
<evidence type="ECO:0000313" key="2">
    <source>
        <dbReference type="EMBL" id="MFC5528977.1"/>
    </source>
</evidence>
<gene>
    <name evidence="2" type="ORF">ACFPQ4_05850</name>
</gene>
<dbReference type="RefSeq" id="WP_378110846.1">
    <property type="nucleotide sequence ID" value="NZ_JBHSNC010000017.1"/>
</dbReference>
<evidence type="ECO:0000256" key="1">
    <source>
        <dbReference type="SAM" id="MobiDB-lite"/>
    </source>
</evidence>
<accession>A0ABW0QZI4</accession>
<evidence type="ECO:0000313" key="3">
    <source>
        <dbReference type="Proteomes" id="UP001596108"/>
    </source>
</evidence>
<proteinExistence type="predicted"/>
<reference evidence="3" key="1">
    <citation type="journal article" date="2019" name="Int. J. Syst. Evol. Microbiol.">
        <title>The Global Catalogue of Microorganisms (GCM) 10K type strain sequencing project: providing services to taxonomists for standard genome sequencing and annotation.</title>
        <authorList>
            <consortium name="The Broad Institute Genomics Platform"/>
            <consortium name="The Broad Institute Genome Sequencing Center for Infectious Disease"/>
            <person name="Wu L."/>
            <person name="Ma J."/>
        </authorList>
    </citation>
    <scope>NUCLEOTIDE SEQUENCE [LARGE SCALE GENOMIC DNA]</scope>
    <source>
        <strain evidence="3">CGMCC 1.18578</strain>
    </source>
</reference>
<dbReference type="InterPro" id="IPR025945">
    <property type="entry name" value="DHHW"/>
</dbReference>
<dbReference type="EMBL" id="JBHSNC010000017">
    <property type="protein sequence ID" value="MFC5528977.1"/>
    <property type="molecule type" value="Genomic_DNA"/>
</dbReference>
<organism evidence="2 3">
    <name type="scientific">Cohnella yongneupensis</name>
    <dbReference type="NCBI Taxonomy" id="425006"/>
    <lineage>
        <taxon>Bacteria</taxon>
        <taxon>Bacillati</taxon>
        <taxon>Bacillota</taxon>
        <taxon>Bacilli</taxon>
        <taxon>Bacillales</taxon>
        <taxon>Paenibacillaceae</taxon>
        <taxon>Cohnella</taxon>
    </lineage>
</organism>